<dbReference type="RefSeq" id="XP_033527232.1">
    <property type="nucleotide sequence ID" value="XM_033662327.1"/>
</dbReference>
<organism evidence="1 2">
    <name type="scientific">Dothidotthia symphoricarpi CBS 119687</name>
    <dbReference type="NCBI Taxonomy" id="1392245"/>
    <lineage>
        <taxon>Eukaryota</taxon>
        <taxon>Fungi</taxon>
        <taxon>Dikarya</taxon>
        <taxon>Ascomycota</taxon>
        <taxon>Pezizomycotina</taxon>
        <taxon>Dothideomycetes</taxon>
        <taxon>Pleosporomycetidae</taxon>
        <taxon>Pleosporales</taxon>
        <taxon>Dothidotthiaceae</taxon>
        <taxon>Dothidotthia</taxon>
    </lineage>
</organism>
<evidence type="ECO:0000313" key="2">
    <source>
        <dbReference type="Proteomes" id="UP000799771"/>
    </source>
</evidence>
<evidence type="ECO:0000313" key="1">
    <source>
        <dbReference type="EMBL" id="KAF2132845.1"/>
    </source>
</evidence>
<dbReference type="PROSITE" id="PS51257">
    <property type="entry name" value="PROKAR_LIPOPROTEIN"/>
    <property type="match status" value="1"/>
</dbReference>
<reference evidence="1" key="1">
    <citation type="journal article" date="2020" name="Stud. Mycol.">
        <title>101 Dothideomycetes genomes: a test case for predicting lifestyles and emergence of pathogens.</title>
        <authorList>
            <person name="Haridas S."/>
            <person name="Albert R."/>
            <person name="Binder M."/>
            <person name="Bloem J."/>
            <person name="Labutti K."/>
            <person name="Salamov A."/>
            <person name="Andreopoulos B."/>
            <person name="Baker S."/>
            <person name="Barry K."/>
            <person name="Bills G."/>
            <person name="Bluhm B."/>
            <person name="Cannon C."/>
            <person name="Castanera R."/>
            <person name="Culley D."/>
            <person name="Daum C."/>
            <person name="Ezra D."/>
            <person name="Gonzalez J."/>
            <person name="Henrissat B."/>
            <person name="Kuo A."/>
            <person name="Liang C."/>
            <person name="Lipzen A."/>
            <person name="Lutzoni F."/>
            <person name="Magnuson J."/>
            <person name="Mondo S."/>
            <person name="Nolan M."/>
            <person name="Ohm R."/>
            <person name="Pangilinan J."/>
            <person name="Park H.-J."/>
            <person name="Ramirez L."/>
            <person name="Alfaro M."/>
            <person name="Sun H."/>
            <person name="Tritt A."/>
            <person name="Yoshinaga Y."/>
            <person name="Zwiers L.-H."/>
            <person name="Turgeon B."/>
            <person name="Goodwin S."/>
            <person name="Spatafora J."/>
            <person name="Crous P."/>
            <person name="Grigoriev I."/>
        </authorList>
    </citation>
    <scope>NUCLEOTIDE SEQUENCE</scope>
    <source>
        <strain evidence="1">CBS 119687</strain>
    </source>
</reference>
<accession>A0A6A6AP71</accession>
<proteinExistence type="predicted"/>
<sequence length="122" mass="13185">MRYLTELLCFSQVVQSCFVEMFTPRPCAGGPPHATCRHASASGRSTSMIELFHTSLCLSHHFACQGYAGAHACRNPASGIEVVHPAIRCCHLAERGRCCGMSTWCVAGGCVEFLTKSSDVFV</sequence>
<dbReference type="Proteomes" id="UP000799771">
    <property type="component" value="Unassembled WGS sequence"/>
</dbReference>
<protein>
    <submittedName>
        <fullName evidence="1">Uncharacterized protein</fullName>
    </submittedName>
</protein>
<dbReference type="AlphaFoldDB" id="A0A6A6AP71"/>
<name>A0A6A6AP71_9PLEO</name>
<dbReference type="GeneID" id="54402759"/>
<gene>
    <name evidence="1" type="ORF">P153DRAFT_175109</name>
</gene>
<dbReference type="EMBL" id="ML977500">
    <property type="protein sequence ID" value="KAF2132845.1"/>
    <property type="molecule type" value="Genomic_DNA"/>
</dbReference>
<keyword evidence="2" id="KW-1185">Reference proteome</keyword>